<dbReference type="Pfam" id="PF00270">
    <property type="entry name" value="DEAD"/>
    <property type="match status" value="1"/>
</dbReference>
<feature type="compositionally biased region" description="Basic and acidic residues" evidence="5">
    <location>
        <begin position="1504"/>
        <end position="1521"/>
    </location>
</feature>
<dbReference type="PROSITE" id="PS51192">
    <property type="entry name" value="HELICASE_ATP_BIND_1"/>
    <property type="match status" value="1"/>
</dbReference>
<dbReference type="GO" id="GO:0003723">
    <property type="term" value="F:RNA binding"/>
    <property type="evidence" value="ECO:0007669"/>
    <property type="project" value="TreeGrafter"/>
</dbReference>
<dbReference type="Gene3D" id="3.40.50.300">
    <property type="entry name" value="P-loop containing nucleotide triphosphate hydrolases"/>
    <property type="match status" value="2"/>
</dbReference>
<name>A0A9Q9B0E7_9PEZI</name>
<reference evidence="8" key="1">
    <citation type="submission" date="2022-06" db="EMBL/GenBank/DDBJ databases">
        <title>Complete genome sequences of two strains of the flax pathogen Septoria linicola.</title>
        <authorList>
            <person name="Lapalu N."/>
            <person name="Simon A."/>
            <person name="Demenou B."/>
            <person name="Paumier D."/>
            <person name="Guillot M.-P."/>
            <person name="Gout L."/>
            <person name="Valade R."/>
        </authorList>
    </citation>
    <scope>NUCLEOTIDE SEQUENCE</scope>
    <source>
        <strain evidence="8">SE15195</strain>
    </source>
</reference>
<sequence>MTAARKAIEERSQAATHEKKAVLKALSKQLKEKSKSSGSRRRALRRYSNALGKSDPVAALREAVVANVPAKAKQNSGSAARAAKKATSAKDVPGKSIPEPTSDEQVVSRPEVRRISIDDVQNSMQLPTASEYPDAAPTLHRALNALDGNVLSMHYRALSARQTPPIEITVGEHYDKKAGCWLHDLDFDASGPFQQHVIGTGTTKTQACSAAWLALTSLLHNSGMLAQLLPKYVTEEIQPRQEQYPNAPARLFNPESVSEEMNKVFQSKKLSPNVGGDYGPHGDGFGTFTLRLDIPNIADATAKGVASSKILAKRAAWVSMLNRLHEHGALQQLFPSIPKDGAGDSQAYIRDDKAEIELVDVDQDVLKQEKDARLDIYNYAAKYGAIPQIEVKMVRHVRRRTRLAKASRTMVAQASIRLPEHDIEVVTRGKTAQVAEIAAAMAFKRQAEEQHLSDTEEYKREVLPAYELLDTDSAKDFVEHFRTLHPGMALEVETDTVQSTSANEARILLDGEAKAEPGIMRAKKDAIAVAYLLTAIAIANSSPQILEQWAERRRNSDGSSQRMVRPIKVPIETEVLDVMRDTLIGARKAGLPDQRETLSAEEFSRENNRSRRRFFSLADRNTASTVLKDSLKQFRNDPQQETLRTTKANLPMSQYTKQVTDLVSGDVYSIVIGATGSGKTTQVPQVLLDHAIENGDGGHCDIICTQPRRLAASSVAQRVAAERDQKIGETVGYQVRGDVKLPQPGGSITYCTTGILLEQLKWNADDIMDNVSHLIIDEVHERDIFVDFLLIILKKAVQDRQRAGKKVPHIVLMSATLDEKLFSQYLPNDKDGKLVPCPSLSVPGRTFPVTEKYLVELVDDITKDHKAEFESLLLQDKGVSKDFLDAELAFAQETTFEAPIIDWKRKWKAEADPENQAAAAQKTESLVPVHLLTAALAHICNNSQEGAILAFLPGLQEITAAQDFLLQSPIFGVDFGDAAKFNILPLHSTVPPDQQKLIFEPSPAGCRKIILATNIAETSVTVPDVKYVVDTGKLREKRYDQIKRISELQTVWESNSNARQRAGRAGRVSEGNYYALYSRQRRQAMSASGQPELLRSDLQETCLSIKAQGFQEPVSDFLAHAIEPPSSEAVSIAVENLKSIEAFTSTEQLTSLGRILSRLPVHPTLGNMVLLGIVFRCLDPLIISSCQASERSLFVDPPGARTIARQRRQIYAQDGSDHLAFINAFKDLRTQMNERGMSSAFAHAQSQYLHFGAFKSMEQTTRSIAEALQEAKLISSSYPDRGNGFKLGGADLNRNSNNTALVKSLILAGVYPNIAIRRAMSKAPVHRTANEDKVMMHPSSMNAVSGKARLSETDQLYAFNTLARSVSGENLFMRDTTLITPLMIMLFGGRLEAKSYKTLTMDAWLPFSINALNNDFAVRLLLEFRKAKDRMLHGAYKDLSGRGSGLLNDPARELFANGLINMLKIVDGARREKFDWVPETFKRERQRRREMAKTEGGRFENGSDDVRNQARSEDSPSRSYS</sequence>
<dbReference type="Proteomes" id="UP001056384">
    <property type="component" value="Chromosome 7"/>
</dbReference>
<dbReference type="CDD" id="cd17917">
    <property type="entry name" value="DEXHc_RHA-like"/>
    <property type="match status" value="1"/>
</dbReference>
<dbReference type="Pfam" id="PF00271">
    <property type="entry name" value="Helicase_C"/>
    <property type="match status" value="1"/>
</dbReference>
<dbReference type="PROSITE" id="PS51194">
    <property type="entry name" value="HELICASE_CTER"/>
    <property type="match status" value="1"/>
</dbReference>
<feature type="compositionally biased region" description="Basic and acidic residues" evidence="5">
    <location>
        <begin position="1484"/>
        <end position="1498"/>
    </location>
</feature>
<evidence type="ECO:0000256" key="4">
    <source>
        <dbReference type="ARBA" id="ARBA00022840"/>
    </source>
</evidence>
<evidence type="ECO:0000256" key="5">
    <source>
        <dbReference type="SAM" id="MobiDB-lite"/>
    </source>
</evidence>
<feature type="domain" description="Helicase ATP-binding" evidence="6">
    <location>
        <begin position="660"/>
        <end position="835"/>
    </location>
</feature>
<feature type="region of interest" description="Disordered" evidence="5">
    <location>
        <begin position="1484"/>
        <end position="1521"/>
    </location>
</feature>
<dbReference type="GO" id="GO:0005524">
    <property type="term" value="F:ATP binding"/>
    <property type="evidence" value="ECO:0007669"/>
    <property type="project" value="UniProtKB-KW"/>
</dbReference>
<dbReference type="InterPro" id="IPR011545">
    <property type="entry name" value="DEAD/DEAH_box_helicase_dom"/>
</dbReference>
<evidence type="ECO:0000313" key="9">
    <source>
        <dbReference type="Proteomes" id="UP001056384"/>
    </source>
</evidence>
<dbReference type="InterPro" id="IPR048333">
    <property type="entry name" value="HA2_WH"/>
</dbReference>
<keyword evidence="3 8" id="KW-0378">Hydrolase</keyword>
<dbReference type="PANTHER" id="PTHR18934">
    <property type="entry name" value="ATP-DEPENDENT RNA HELICASE"/>
    <property type="match status" value="1"/>
</dbReference>
<dbReference type="Pfam" id="PF07717">
    <property type="entry name" value="OB_NTP_bind"/>
    <property type="match status" value="1"/>
</dbReference>
<gene>
    <name evidence="8" type="ORF">Slin15195_G086520</name>
</gene>
<evidence type="ECO:0000256" key="2">
    <source>
        <dbReference type="ARBA" id="ARBA00022741"/>
    </source>
</evidence>
<dbReference type="Gene3D" id="1.20.120.1080">
    <property type="match status" value="1"/>
</dbReference>
<proteinExistence type="predicted"/>
<evidence type="ECO:0000256" key="1">
    <source>
        <dbReference type="ARBA" id="ARBA00012552"/>
    </source>
</evidence>
<dbReference type="InterPro" id="IPR007502">
    <property type="entry name" value="Helicase-assoc_dom"/>
</dbReference>
<dbReference type="InterPro" id="IPR001650">
    <property type="entry name" value="Helicase_C-like"/>
</dbReference>
<evidence type="ECO:0000259" key="6">
    <source>
        <dbReference type="PROSITE" id="PS51192"/>
    </source>
</evidence>
<dbReference type="PROSITE" id="PS00690">
    <property type="entry name" value="DEAH_ATP_HELICASE"/>
    <property type="match status" value="1"/>
</dbReference>
<organism evidence="8 9">
    <name type="scientific">Septoria linicola</name>
    <dbReference type="NCBI Taxonomy" id="215465"/>
    <lineage>
        <taxon>Eukaryota</taxon>
        <taxon>Fungi</taxon>
        <taxon>Dikarya</taxon>
        <taxon>Ascomycota</taxon>
        <taxon>Pezizomycotina</taxon>
        <taxon>Dothideomycetes</taxon>
        <taxon>Dothideomycetidae</taxon>
        <taxon>Mycosphaerellales</taxon>
        <taxon>Mycosphaerellaceae</taxon>
        <taxon>Septoria</taxon>
    </lineage>
</organism>
<dbReference type="EMBL" id="CP099424">
    <property type="protein sequence ID" value="USW55333.1"/>
    <property type="molecule type" value="Genomic_DNA"/>
</dbReference>
<feature type="domain" description="Helicase C-terminal" evidence="7">
    <location>
        <begin position="931"/>
        <end position="1109"/>
    </location>
</feature>
<dbReference type="GO" id="GO:1990904">
    <property type="term" value="C:ribonucleoprotein complex"/>
    <property type="evidence" value="ECO:0007669"/>
    <property type="project" value="UniProtKB-ARBA"/>
</dbReference>
<evidence type="ECO:0000259" key="7">
    <source>
        <dbReference type="PROSITE" id="PS51194"/>
    </source>
</evidence>
<dbReference type="InterPro" id="IPR014001">
    <property type="entry name" value="Helicase_ATP-bd"/>
</dbReference>
<dbReference type="Pfam" id="PF21010">
    <property type="entry name" value="HA2_C"/>
    <property type="match status" value="1"/>
</dbReference>
<keyword evidence="4" id="KW-0067">ATP-binding</keyword>
<dbReference type="InterPro" id="IPR027417">
    <property type="entry name" value="P-loop_NTPase"/>
</dbReference>
<feature type="region of interest" description="Disordered" evidence="5">
    <location>
        <begin position="29"/>
        <end position="52"/>
    </location>
</feature>
<dbReference type="OrthoDB" id="5600252at2759"/>
<keyword evidence="9" id="KW-1185">Reference proteome</keyword>
<dbReference type="InterPro" id="IPR011709">
    <property type="entry name" value="DEAD-box_helicase_OB_fold"/>
</dbReference>
<feature type="compositionally biased region" description="Low complexity" evidence="5">
    <location>
        <begin position="76"/>
        <end position="90"/>
    </location>
</feature>
<dbReference type="GO" id="GO:0016787">
    <property type="term" value="F:hydrolase activity"/>
    <property type="evidence" value="ECO:0007669"/>
    <property type="project" value="UniProtKB-KW"/>
</dbReference>
<dbReference type="PANTHER" id="PTHR18934:SF203">
    <property type="entry name" value="ATP-DEPENDENT RNA HELICASE A"/>
    <property type="match status" value="1"/>
</dbReference>
<dbReference type="GO" id="GO:0003724">
    <property type="term" value="F:RNA helicase activity"/>
    <property type="evidence" value="ECO:0007669"/>
    <property type="project" value="UniProtKB-EC"/>
</dbReference>
<dbReference type="SMART" id="SM00847">
    <property type="entry name" value="HA2"/>
    <property type="match status" value="1"/>
</dbReference>
<feature type="region of interest" description="Disordered" evidence="5">
    <location>
        <begin position="69"/>
        <end position="108"/>
    </location>
</feature>
<dbReference type="EC" id="3.6.4.13" evidence="1"/>
<dbReference type="SUPFAM" id="SSF52540">
    <property type="entry name" value="P-loop containing nucleoside triphosphate hydrolases"/>
    <property type="match status" value="1"/>
</dbReference>
<dbReference type="Pfam" id="PF04408">
    <property type="entry name" value="WHD_HA2"/>
    <property type="match status" value="1"/>
</dbReference>
<keyword evidence="2" id="KW-0547">Nucleotide-binding</keyword>
<accession>A0A9Q9B0E7</accession>
<evidence type="ECO:0000256" key="3">
    <source>
        <dbReference type="ARBA" id="ARBA00022801"/>
    </source>
</evidence>
<dbReference type="InterPro" id="IPR002464">
    <property type="entry name" value="DNA/RNA_helicase_DEAH_CS"/>
</dbReference>
<dbReference type="SMART" id="SM00490">
    <property type="entry name" value="HELICc"/>
    <property type="match status" value="1"/>
</dbReference>
<protein>
    <recommendedName>
        <fullName evidence="1">RNA helicase</fullName>
        <ecNumber evidence="1">3.6.4.13</ecNumber>
    </recommendedName>
</protein>
<evidence type="ECO:0000313" key="8">
    <source>
        <dbReference type="EMBL" id="USW55333.1"/>
    </source>
</evidence>
<dbReference type="CDD" id="cd18791">
    <property type="entry name" value="SF2_C_RHA"/>
    <property type="match status" value="1"/>
</dbReference>
<dbReference type="SMART" id="SM00487">
    <property type="entry name" value="DEXDc"/>
    <property type="match status" value="1"/>
</dbReference>
<keyword evidence="8" id="KW-0347">Helicase</keyword>